<proteinExistence type="inferred from homology"/>
<comment type="function">
    <text evidence="8">Acts as a sulfur carrier required for molybdopterin biosynthesis. Component of the molybdopterin synthase complex that catalyzes the conversion of precursor Z into molybdopterin by mediating the incorporation of 2 sulfur atoms into precursor Z to generate a dithiolene group. In the complex, serves as sulfur donor by being thiocarboxylated (-COSH) at its C-terminus by UBA4. After interaction with MOCS2B, the sulfur is then transferred to precursor Z to form molybdopterin.</text>
</comment>
<evidence type="ECO:0000313" key="9">
    <source>
        <dbReference type="EMBL" id="QPC67017.1"/>
    </source>
</evidence>
<dbReference type="GO" id="GO:1990140">
    <property type="term" value="C:molybdopterin synthase complex"/>
    <property type="evidence" value="ECO:0007669"/>
    <property type="project" value="UniProtKB-UniRule"/>
</dbReference>
<name>A0A7S8HZF0_FUSCU</name>
<keyword evidence="4 8" id="KW-0547">Nucleotide-binding</keyword>
<keyword evidence="7" id="KW-0687">Ribonucleoprotein</keyword>
<dbReference type="GO" id="GO:0000166">
    <property type="term" value="F:nucleotide binding"/>
    <property type="evidence" value="ECO:0007669"/>
    <property type="project" value="UniProtKB-KW"/>
</dbReference>
<evidence type="ECO:0000256" key="4">
    <source>
        <dbReference type="ARBA" id="ARBA00022741"/>
    </source>
</evidence>
<dbReference type="Proteomes" id="UP000663297">
    <property type="component" value="Chromosome 4"/>
</dbReference>
<comment type="subcellular location">
    <subcellularLocation>
        <location evidence="8">Cytoplasm</location>
    </subcellularLocation>
</comment>
<dbReference type="InterPro" id="IPR016155">
    <property type="entry name" value="Mopterin_synth/thiamin_S_b"/>
</dbReference>
<dbReference type="HAMAP" id="MF_03051">
    <property type="entry name" value="MOCS2A"/>
    <property type="match status" value="1"/>
</dbReference>
<dbReference type="PANTHER" id="PTHR33359:SF1">
    <property type="entry name" value="MOLYBDOPTERIN SYNTHASE SULFUR CARRIER SUBUNIT"/>
    <property type="match status" value="1"/>
</dbReference>
<dbReference type="SUPFAM" id="SSF50249">
    <property type="entry name" value="Nucleic acid-binding proteins"/>
    <property type="match status" value="1"/>
</dbReference>
<organism evidence="9 10">
    <name type="scientific">Fusarium culmorum</name>
    <dbReference type="NCBI Taxonomy" id="5516"/>
    <lineage>
        <taxon>Eukaryota</taxon>
        <taxon>Fungi</taxon>
        <taxon>Dikarya</taxon>
        <taxon>Ascomycota</taxon>
        <taxon>Pezizomycotina</taxon>
        <taxon>Sordariomycetes</taxon>
        <taxon>Hypocreomycetidae</taxon>
        <taxon>Hypocreales</taxon>
        <taxon>Nectriaceae</taxon>
        <taxon>Fusarium</taxon>
    </lineage>
</organism>
<evidence type="ECO:0000256" key="7">
    <source>
        <dbReference type="ARBA" id="ARBA00023274"/>
    </source>
</evidence>
<dbReference type="GO" id="GO:0005840">
    <property type="term" value="C:ribosome"/>
    <property type="evidence" value="ECO:0007669"/>
    <property type="project" value="UniProtKB-KW"/>
</dbReference>
<evidence type="ECO:0000256" key="5">
    <source>
        <dbReference type="ARBA" id="ARBA00022980"/>
    </source>
</evidence>
<dbReference type="GO" id="GO:0006412">
    <property type="term" value="P:translation"/>
    <property type="evidence" value="ECO:0007669"/>
    <property type="project" value="InterPro"/>
</dbReference>
<dbReference type="GO" id="GO:1990133">
    <property type="term" value="C:molybdopterin adenylyltransferase complex"/>
    <property type="evidence" value="ECO:0007669"/>
    <property type="project" value="TreeGrafter"/>
</dbReference>
<comment type="pathway">
    <text evidence="8">Cofactor biosynthesis; molybdopterin biosynthesis.</text>
</comment>
<dbReference type="GO" id="GO:0030366">
    <property type="term" value="F:molybdopterin synthase activity"/>
    <property type="evidence" value="ECO:0007669"/>
    <property type="project" value="UniProtKB-UniRule"/>
</dbReference>
<feature type="modified residue" description="Glycyl adenylate; alternate" evidence="8">
    <location>
        <position position="165"/>
    </location>
</feature>
<dbReference type="AlphaFoldDB" id="A0A7S8HZF0"/>
<comment type="PTM">
    <text evidence="8">C-terminal thiocarboxylation occurs in 2 steps, it is first acyl-adenylated (-COAMP) via the hesA/moeB/thiF part of UBA4, then thiocarboxylated (-COSH) via the rhodanese domain of UBA4.</text>
</comment>
<dbReference type="InterPro" id="IPR012675">
    <property type="entry name" value="Beta-grasp_dom_sf"/>
</dbReference>
<reference evidence="9" key="1">
    <citation type="submission" date="2020-11" db="EMBL/GenBank/DDBJ databases">
        <title>The chromosome-scale genome resource for two endophytic Fusarium species: F. culmorum and F. pseudograminearum.</title>
        <authorList>
            <person name="Yuan Z."/>
        </authorList>
    </citation>
    <scope>NUCLEOTIDE SEQUENCE</scope>
    <source>
        <strain evidence="9">Class2-1B</strain>
    </source>
</reference>
<sequence length="165" mass="17900">MDASKQPVKLVKVTRVLGRTGSRGGVTQVRVEFMDDQTRSIIRNVKGPVREDDILCLLESEQSSRLTTPVMSAPKPPAGHFNVLFFASASSFTGKDHEALPATMPLSKLFAELENRYPGIKAKILDSCLVTVNLDYVDLPGEEGAEDTMIQEADEVAIIPPVSSG</sequence>
<dbReference type="SUPFAM" id="SSF54285">
    <property type="entry name" value="MoaD/ThiS"/>
    <property type="match status" value="1"/>
</dbReference>
<keyword evidence="6 8" id="KW-0501">Molybdenum cofactor biosynthesis</keyword>
<dbReference type="Gene3D" id="3.10.20.30">
    <property type="match status" value="1"/>
</dbReference>
<dbReference type="InterPro" id="IPR044672">
    <property type="entry name" value="MOCS2A"/>
</dbReference>
<evidence type="ECO:0000256" key="6">
    <source>
        <dbReference type="ARBA" id="ARBA00023150"/>
    </source>
</evidence>
<dbReference type="Gene3D" id="2.40.50.140">
    <property type="entry name" value="Nucleic acid-binding proteins"/>
    <property type="match status" value="1"/>
</dbReference>
<comment type="similarity">
    <text evidence="8">Belongs to the MoaD family. MOCS2A subfamily.</text>
</comment>
<dbReference type="Pfam" id="PF01200">
    <property type="entry name" value="Ribosomal_S28e"/>
    <property type="match status" value="1"/>
</dbReference>
<dbReference type="GO" id="GO:1990904">
    <property type="term" value="C:ribonucleoprotein complex"/>
    <property type="evidence" value="ECO:0007669"/>
    <property type="project" value="UniProtKB-KW"/>
</dbReference>
<dbReference type="PANTHER" id="PTHR33359">
    <property type="entry name" value="MOLYBDOPTERIN SYNTHASE SULFUR CARRIER SUBUNIT"/>
    <property type="match status" value="1"/>
</dbReference>
<dbReference type="UniPathway" id="UPA00344"/>
<dbReference type="Pfam" id="PF02597">
    <property type="entry name" value="ThiS"/>
    <property type="match status" value="1"/>
</dbReference>
<dbReference type="CDD" id="cd00754">
    <property type="entry name" value="Ubl_MoaD"/>
    <property type="match status" value="1"/>
</dbReference>
<dbReference type="InterPro" id="IPR028887">
    <property type="entry name" value="MOCS2A_euk"/>
</dbReference>
<comment type="similarity">
    <text evidence="1">Belongs to the eukaryotic ribosomal protein eS28 family.</text>
</comment>
<comment type="subunit">
    <text evidence="8">Heterotetramer; composed of 2 small (MOCS2A) and 2 large (MOCS2B) subunits.</text>
</comment>
<gene>
    <name evidence="8" type="primary">cnxG</name>
    <name evidence="9" type="ORF">HYE67_009248</name>
</gene>
<feature type="modified residue" description="1-thioglycine; alternate" evidence="8">
    <location>
        <position position="165"/>
    </location>
</feature>
<accession>A0A7S8HZF0</accession>
<evidence type="ECO:0000313" key="10">
    <source>
        <dbReference type="Proteomes" id="UP000663297"/>
    </source>
</evidence>
<evidence type="ECO:0000256" key="1">
    <source>
        <dbReference type="ARBA" id="ARBA00005943"/>
    </source>
</evidence>
<evidence type="ECO:0000256" key="3">
    <source>
        <dbReference type="ARBA" id="ARBA00022553"/>
    </source>
</evidence>
<dbReference type="FunFam" id="2.40.50.140:FF:000025">
    <property type="entry name" value="40S ribosomal protein S28"/>
    <property type="match status" value="1"/>
</dbReference>
<dbReference type="CDD" id="cd04457">
    <property type="entry name" value="S1_S28E"/>
    <property type="match status" value="1"/>
</dbReference>
<keyword evidence="2 8" id="KW-0963">Cytoplasm</keyword>
<keyword evidence="5" id="KW-0689">Ribosomal protein</keyword>
<dbReference type="GO" id="GO:0003735">
    <property type="term" value="F:structural constituent of ribosome"/>
    <property type="evidence" value="ECO:0007669"/>
    <property type="project" value="InterPro"/>
</dbReference>
<dbReference type="InterPro" id="IPR012340">
    <property type="entry name" value="NA-bd_OB-fold"/>
</dbReference>
<evidence type="ECO:0000256" key="8">
    <source>
        <dbReference type="HAMAP-Rule" id="MF_03051"/>
    </source>
</evidence>
<dbReference type="InterPro" id="IPR003749">
    <property type="entry name" value="ThiS/MoaD-like"/>
</dbReference>
<protein>
    <recommendedName>
        <fullName evidence="8">Molybdopterin synthase sulfur carrier subunit</fullName>
    </recommendedName>
    <alternativeName>
        <fullName evidence="8">Common component for nitrate reductase and xanthine dehydrogenase protein G</fullName>
    </alternativeName>
    <alternativeName>
        <fullName evidence="8">Molybdenum cofactor synthesis protein 2 small subunit</fullName>
    </alternativeName>
    <alternativeName>
        <fullName evidence="8">Molybdenum cofactor synthesis protein 2A</fullName>
    </alternativeName>
    <alternativeName>
        <fullName evidence="8">Sulfur carrier protein MOCS2A</fullName>
        <shortName evidence="8">MOCS2A</shortName>
    </alternativeName>
</protein>
<evidence type="ECO:0000256" key="2">
    <source>
        <dbReference type="ARBA" id="ARBA00022490"/>
    </source>
</evidence>
<dbReference type="EMBL" id="CP064750">
    <property type="protein sequence ID" value="QPC67017.1"/>
    <property type="molecule type" value="Genomic_DNA"/>
</dbReference>
<keyword evidence="3 8" id="KW-0597">Phosphoprotein</keyword>
<dbReference type="InterPro" id="IPR000289">
    <property type="entry name" value="Ribosomal_eS28"/>
</dbReference>
<dbReference type="GO" id="GO:0006777">
    <property type="term" value="P:Mo-molybdopterin cofactor biosynthetic process"/>
    <property type="evidence" value="ECO:0007669"/>
    <property type="project" value="UniProtKB-UniRule"/>
</dbReference>